<evidence type="ECO:0000313" key="2">
    <source>
        <dbReference type="EMBL" id="KAF7128431.1"/>
    </source>
</evidence>
<feature type="region of interest" description="Disordered" evidence="1">
    <location>
        <begin position="429"/>
        <end position="465"/>
    </location>
</feature>
<dbReference type="Proteomes" id="UP000662466">
    <property type="component" value="Unassembled WGS sequence"/>
</dbReference>
<sequence length="526" mass="58014">MRALAIDFLDRFIAVKFSCFHPSSGLYVRANLRCFSTSRFAQPTYLNQSFQVPVGNNGHVSLNITYPSIAPTHGQPSVIIRLPPGPLFQREAELDKDLPTSHQTPDTSLHSGIQDGPCSEALASVTSSTVVTINYRLGAMATPSPDLASESALSEDEEKRLSAVKNQVFYRYPTPVHDTLAGFDWVQQNLQPARLGVIGTHIGGSLALMLALTEAQSVHAVAALEPICDWAGLDEHCLLMEEHQAHEENTASKKKRGAGSRGPAAQDLVPLLEARDRFFATPERAFDAFASPVLFLRSAGKDVPRTFPKYRSGPDYPVPVLVSNKPDRQSISGWDVDTQDQAIHQQCDIYDSSETDLLPDPDSKSISDSADTSISIQGRAIRRRKALSRWPPYGLDYGSSAASRYHYNQGIKRLEMALPNIRLFVRAGETETETENENEQSGPVPASDGHGKRNPRKTQRRSVLAQQADEMVDVMRRACFWGREKGYGESRVTLVQVAPGRWPVSGEEDAGRWLGEILFSKESDGR</sequence>
<accession>A0A8H6Q8X9</accession>
<dbReference type="OrthoDB" id="5396420at2759"/>
<evidence type="ECO:0008006" key="6">
    <source>
        <dbReference type="Google" id="ProtNLM"/>
    </source>
</evidence>
<organism evidence="3 5">
    <name type="scientific">Aspergillus hiratsukae</name>
    <dbReference type="NCBI Taxonomy" id="1194566"/>
    <lineage>
        <taxon>Eukaryota</taxon>
        <taxon>Fungi</taxon>
        <taxon>Dikarya</taxon>
        <taxon>Ascomycota</taxon>
        <taxon>Pezizomycotina</taxon>
        <taxon>Eurotiomycetes</taxon>
        <taxon>Eurotiomycetidae</taxon>
        <taxon>Eurotiales</taxon>
        <taxon>Aspergillaceae</taxon>
        <taxon>Aspergillus</taxon>
        <taxon>Aspergillus subgen. Fumigati</taxon>
    </lineage>
</organism>
<evidence type="ECO:0000256" key="1">
    <source>
        <dbReference type="SAM" id="MobiDB-lite"/>
    </source>
</evidence>
<dbReference type="InterPro" id="IPR029058">
    <property type="entry name" value="AB_hydrolase_fold"/>
</dbReference>
<evidence type="ECO:0000313" key="5">
    <source>
        <dbReference type="Proteomes" id="UP000662466"/>
    </source>
</evidence>
<comment type="caution">
    <text evidence="3">The sequence shown here is derived from an EMBL/GenBank/DDBJ whole genome shotgun (WGS) entry which is preliminary data.</text>
</comment>
<dbReference type="EMBL" id="JACBAD010001925">
    <property type="protein sequence ID" value="KAF7128431.1"/>
    <property type="molecule type" value="Genomic_DNA"/>
</dbReference>
<name>A0A8H6Q8X9_9EURO</name>
<evidence type="ECO:0000313" key="3">
    <source>
        <dbReference type="EMBL" id="KAF7167737.1"/>
    </source>
</evidence>
<dbReference type="Gene3D" id="3.40.50.1820">
    <property type="entry name" value="alpha/beta hydrolase"/>
    <property type="match status" value="1"/>
</dbReference>
<keyword evidence="4" id="KW-1185">Reference proteome</keyword>
<dbReference type="SUPFAM" id="SSF53474">
    <property type="entry name" value="alpha/beta-Hydrolases"/>
    <property type="match status" value="1"/>
</dbReference>
<reference evidence="3" key="1">
    <citation type="submission" date="2020-06" db="EMBL/GenBank/DDBJ databases">
        <title>Draft genome sequences of strains closely related to Aspergillus parafelis and Aspergillus hiratsukae.</title>
        <authorList>
            <person name="Dos Santos R.A.C."/>
            <person name="Rivero-Menendez O."/>
            <person name="Steenwyk J.L."/>
            <person name="Mead M.E."/>
            <person name="Goldman G.H."/>
            <person name="Alastruey-Izquierdo A."/>
            <person name="Rokas A."/>
        </authorList>
    </citation>
    <scope>NUCLEOTIDE SEQUENCE</scope>
    <source>
        <strain evidence="2">CNM-CM5793</strain>
        <strain evidence="3">CNM-CM6106</strain>
    </source>
</reference>
<evidence type="ECO:0000313" key="4">
    <source>
        <dbReference type="Proteomes" id="UP000630445"/>
    </source>
</evidence>
<proteinExistence type="predicted"/>
<gene>
    <name evidence="2" type="ORF">CNMCM5793_003161</name>
    <name evidence="3" type="ORF">CNMCM6106_003180</name>
</gene>
<protein>
    <recommendedName>
        <fullName evidence="6">Alpha/beta hydrolase fold-3 domain-containing protein</fullName>
    </recommendedName>
</protein>
<feature type="region of interest" description="Disordered" evidence="1">
    <location>
        <begin position="352"/>
        <end position="372"/>
    </location>
</feature>
<dbReference type="Proteomes" id="UP000630445">
    <property type="component" value="Unassembled WGS sequence"/>
</dbReference>
<dbReference type="EMBL" id="JACBAF010002101">
    <property type="protein sequence ID" value="KAF7167737.1"/>
    <property type="molecule type" value="Genomic_DNA"/>
</dbReference>
<dbReference type="AlphaFoldDB" id="A0A8H6Q8X9"/>